<keyword evidence="2" id="KW-1185">Reference proteome</keyword>
<evidence type="ECO:0000313" key="1">
    <source>
        <dbReference type="EMBL" id="NGO70008.1"/>
    </source>
</evidence>
<comment type="caution">
    <text evidence="1">The sequence shown here is derived from an EMBL/GenBank/DDBJ whole genome shotgun (WGS) entry which is preliminary data.</text>
</comment>
<proteinExistence type="predicted"/>
<sequence length="97" mass="10929">MRDVVPSRTVYATTAQQGAVLLDVRGRGRWYALSSSGALWWSHLAAGDDAETAADRVAEHYGAPVEQVRADMRALARQLLARHLLREAGRGRRWWWT</sequence>
<organism evidence="1 2">
    <name type="scientific">Streptomyces boncukensis</name>
    <dbReference type="NCBI Taxonomy" id="2711219"/>
    <lineage>
        <taxon>Bacteria</taxon>
        <taxon>Bacillati</taxon>
        <taxon>Actinomycetota</taxon>
        <taxon>Actinomycetes</taxon>
        <taxon>Kitasatosporales</taxon>
        <taxon>Streptomycetaceae</taxon>
        <taxon>Streptomyces</taxon>
    </lineage>
</organism>
<dbReference type="EMBL" id="JAAKZZ010000159">
    <property type="protein sequence ID" value="NGO70008.1"/>
    <property type="molecule type" value="Genomic_DNA"/>
</dbReference>
<accession>A0A6G4WY21</accession>
<protein>
    <submittedName>
        <fullName evidence="1">PqqD family protein</fullName>
    </submittedName>
</protein>
<dbReference type="Proteomes" id="UP000477722">
    <property type="component" value="Unassembled WGS sequence"/>
</dbReference>
<dbReference type="Pfam" id="PF05402">
    <property type="entry name" value="PqqD"/>
    <property type="match status" value="1"/>
</dbReference>
<dbReference type="AlphaFoldDB" id="A0A6G4WY21"/>
<gene>
    <name evidence="1" type="ORF">G5C65_16930</name>
</gene>
<reference evidence="1 2" key="1">
    <citation type="submission" date="2020-02" db="EMBL/GenBank/DDBJ databases">
        <title>Whole-genome analyses of novel actinobacteria.</title>
        <authorList>
            <person name="Sahin N."/>
            <person name="Tatar D."/>
        </authorList>
    </citation>
    <scope>NUCLEOTIDE SEQUENCE [LARGE SCALE GENOMIC DNA]</scope>
    <source>
        <strain evidence="1 2">SB3404</strain>
    </source>
</reference>
<dbReference type="InterPro" id="IPR008792">
    <property type="entry name" value="PQQD"/>
</dbReference>
<dbReference type="RefSeq" id="WP_165299684.1">
    <property type="nucleotide sequence ID" value="NZ_JAAKZZ010000159.1"/>
</dbReference>
<name>A0A6G4WY21_9ACTN</name>
<dbReference type="InterPro" id="IPR041881">
    <property type="entry name" value="PqqD_sf"/>
</dbReference>
<evidence type="ECO:0000313" key="2">
    <source>
        <dbReference type="Proteomes" id="UP000477722"/>
    </source>
</evidence>
<dbReference type="Gene3D" id="1.10.10.1150">
    <property type="entry name" value="Coenzyme PQQ synthesis protein D (PqqD)"/>
    <property type="match status" value="1"/>
</dbReference>